<proteinExistence type="predicted"/>
<name>A0A8S0VPU0_OLEEU</name>
<reference evidence="1 2" key="1">
    <citation type="submission" date="2019-12" db="EMBL/GenBank/DDBJ databases">
        <authorList>
            <person name="Alioto T."/>
            <person name="Alioto T."/>
            <person name="Gomez Garrido J."/>
        </authorList>
    </citation>
    <scope>NUCLEOTIDE SEQUENCE [LARGE SCALE GENOMIC DNA]</scope>
</reference>
<evidence type="ECO:0000313" key="2">
    <source>
        <dbReference type="Proteomes" id="UP000594638"/>
    </source>
</evidence>
<dbReference type="AlphaFoldDB" id="A0A8S0VPU0"/>
<keyword evidence="2" id="KW-1185">Reference proteome</keyword>
<evidence type="ECO:0000313" key="1">
    <source>
        <dbReference type="EMBL" id="CAA3033358.1"/>
    </source>
</evidence>
<dbReference type="Proteomes" id="UP000594638">
    <property type="component" value="Unassembled WGS sequence"/>
</dbReference>
<protein>
    <submittedName>
        <fullName evidence="1">Uncharacterized protein</fullName>
    </submittedName>
</protein>
<dbReference type="EMBL" id="CACTIH010010687">
    <property type="protein sequence ID" value="CAA3033358.1"/>
    <property type="molecule type" value="Genomic_DNA"/>
</dbReference>
<gene>
    <name evidence="1" type="ORF">OLEA9_A065731</name>
</gene>
<sequence length="59" mass="6816">GVLGAQFHFQLTELGILISHLIYFPVRERASKFKTVQLDSKATVWIYWLSQVIFDFSGL</sequence>
<accession>A0A8S0VPU0</accession>
<dbReference type="Gramene" id="OE9A065731T1">
    <property type="protein sequence ID" value="OE9A065731C1"/>
    <property type="gene ID" value="OE9A065731"/>
</dbReference>
<organism evidence="1 2">
    <name type="scientific">Olea europaea subsp. europaea</name>
    <dbReference type="NCBI Taxonomy" id="158383"/>
    <lineage>
        <taxon>Eukaryota</taxon>
        <taxon>Viridiplantae</taxon>
        <taxon>Streptophyta</taxon>
        <taxon>Embryophyta</taxon>
        <taxon>Tracheophyta</taxon>
        <taxon>Spermatophyta</taxon>
        <taxon>Magnoliopsida</taxon>
        <taxon>eudicotyledons</taxon>
        <taxon>Gunneridae</taxon>
        <taxon>Pentapetalae</taxon>
        <taxon>asterids</taxon>
        <taxon>lamiids</taxon>
        <taxon>Lamiales</taxon>
        <taxon>Oleaceae</taxon>
        <taxon>Oleeae</taxon>
        <taxon>Olea</taxon>
    </lineage>
</organism>
<comment type="caution">
    <text evidence="1">The sequence shown here is derived from an EMBL/GenBank/DDBJ whole genome shotgun (WGS) entry which is preliminary data.</text>
</comment>
<feature type="non-terminal residue" evidence="1">
    <location>
        <position position="1"/>
    </location>
</feature>
<feature type="non-terminal residue" evidence="1">
    <location>
        <position position="59"/>
    </location>
</feature>